<sequence length="155" mass="16934">MTRFRIALTALAALGLGSGLQAQDNAAKDGGRATSGGHSKGAFMAAYDANGDGKVSDDEFKAGREAKYKTFDLNGDGKVEEAEYVAEYTGRLDAQIARHRAMQIKQTYVRYGVLDTDKDRNMSLAEFHESGSRMFKRLDSNEDGVVDARDPADHY</sequence>
<dbReference type="Gene3D" id="1.10.238.10">
    <property type="entry name" value="EF-hand"/>
    <property type="match status" value="1"/>
</dbReference>
<evidence type="ECO:0000313" key="3">
    <source>
        <dbReference type="EMBL" id="MCJ2188827.1"/>
    </source>
</evidence>
<dbReference type="InterPro" id="IPR002048">
    <property type="entry name" value="EF_hand_dom"/>
</dbReference>
<gene>
    <name evidence="3" type="ORF">MTR66_18650</name>
</gene>
<dbReference type="InterPro" id="IPR011992">
    <property type="entry name" value="EF-hand-dom_pair"/>
</dbReference>
<dbReference type="PROSITE" id="PS00018">
    <property type="entry name" value="EF_HAND_1"/>
    <property type="match status" value="2"/>
</dbReference>
<feature type="signal peptide" evidence="1">
    <location>
        <begin position="1"/>
        <end position="22"/>
    </location>
</feature>
<dbReference type="RefSeq" id="WP_243923768.1">
    <property type="nucleotide sequence ID" value="NZ_JALHLG010000047.1"/>
</dbReference>
<protein>
    <recommendedName>
        <fullName evidence="2">EF-hand domain-containing protein</fullName>
    </recommendedName>
</protein>
<organism evidence="3 4">
    <name type="scientific">Novosphingobium beihaiensis</name>
    <dbReference type="NCBI Taxonomy" id="2930389"/>
    <lineage>
        <taxon>Bacteria</taxon>
        <taxon>Pseudomonadati</taxon>
        <taxon>Pseudomonadota</taxon>
        <taxon>Alphaproteobacteria</taxon>
        <taxon>Sphingomonadales</taxon>
        <taxon>Sphingomonadaceae</taxon>
        <taxon>Novosphingobium</taxon>
    </lineage>
</organism>
<evidence type="ECO:0000259" key="2">
    <source>
        <dbReference type="Pfam" id="PF13202"/>
    </source>
</evidence>
<accession>A0ABT0BUZ6</accession>
<keyword evidence="4" id="KW-1185">Reference proteome</keyword>
<keyword evidence="1" id="KW-0732">Signal</keyword>
<dbReference type="InterPro" id="IPR018247">
    <property type="entry name" value="EF_Hand_1_Ca_BS"/>
</dbReference>
<dbReference type="SUPFAM" id="SSF47473">
    <property type="entry name" value="EF-hand"/>
    <property type="match status" value="1"/>
</dbReference>
<evidence type="ECO:0000256" key="1">
    <source>
        <dbReference type="SAM" id="SignalP"/>
    </source>
</evidence>
<comment type="caution">
    <text evidence="3">The sequence shown here is derived from an EMBL/GenBank/DDBJ whole genome shotgun (WGS) entry which is preliminary data.</text>
</comment>
<dbReference type="Proteomes" id="UP001202281">
    <property type="component" value="Unassembled WGS sequence"/>
</dbReference>
<dbReference type="EMBL" id="JALHLG010000047">
    <property type="protein sequence ID" value="MCJ2188827.1"/>
    <property type="molecule type" value="Genomic_DNA"/>
</dbReference>
<dbReference type="Pfam" id="PF13202">
    <property type="entry name" value="EF-hand_5"/>
    <property type="match status" value="2"/>
</dbReference>
<feature type="chain" id="PRO_5045524161" description="EF-hand domain-containing protein" evidence="1">
    <location>
        <begin position="23"/>
        <end position="155"/>
    </location>
</feature>
<proteinExistence type="predicted"/>
<feature type="domain" description="EF-hand" evidence="2">
    <location>
        <begin position="45"/>
        <end position="62"/>
    </location>
</feature>
<evidence type="ECO:0000313" key="4">
    <source>
        <dbReference type="Proteomes" id="UP001202281"/>
    </source>
</evidence>
<feature type="domain" description="EF-hand" evidence="2">
    <location>
        <begin position="70"/>
        <end position="84"/>
    </location>
</feature>
<reference evidence="3 4" key="1">
    <citation type="submission" date="2022-04" db="EMBL/GenBank/DDBJ databases">
        <title>Identification of a novel bacterium isolated from mangrove sediments.</title>
        <authorList>
            <person name="Pan X."/>
        </authorList>
    </citation>
    <scope>NUCLEOTIDE SEQUENCE [LARGE SCALE GENOMIC DNA]</scope>
    <source>
        <strain evidence="3 4">B2638</strain>
    </source>
</reference>
<name>A0ABT0BUZ6_9SPHN</name>